<accession>A0A834B6L9</accession>
<dbReference type="AlphaFoldDB" id="A0A834B6L9"/>
<dbReference type="EMBL" id="JABVXQ010000002">
    <property type="protein sequence ID" value="KAF6125190.1"/>
    <property type="molecule type" value="Genomic_DNA"/>
</dbReference>
<evidence type="ECO:0000313" key="2">
    <source>
        <dbReference type="Proteomes" id="UP000664940"/>
    </source>
</evidence>
<sequence length="126" mass="14368">MMSFMPWNSLMGLPKNKWRKKLCSLAFFFLCMPPHFMFFLFIEFIGVTLVNKMIQVSGAQFHSTSSVHCVVCSPPQVRSPSITIHPPKLSSTSPWPPSPWQSPRLSMNSFFFCSSTAPPPPTFFYL</sequence>
<name>A0A834B6L9_9CHIR</name>
<organism evidence="1 2">
    <name type="scientific">Phyllostomus discolor</name>
    <name type="common">pale spear-nosed bat</name>
    <dbReference type="NCBI Taxonomy" id="89673"/>
    <lineage>
        <taxon>Eukaryota</taxon>
        <taxon>Metazoa</taxon>
        <taxon>Chordata</taxon>
        <taxon>Craniata</taxon>
        <taxon>Vertebrata</taxon>
        <taxon>Euteleostomi</taxon>
        <taxon>Mammalia</taxon>
        <taxon>Eutheria</taxon>
        <taxon>Laurasiatheria</taxon>
        <taxon>Chiroptera</taxon>
        <taxon>Yangochiroptera</taxon>
        <taxon>Phyllostomidae</taxon>
        <taxon>Phyllostominae</taxon>
        <taxon>Phyllostomus</taxon>
    </lineage>
</organism>
<gene>
    <name evidence="1" type="ORF">HJG60_009715</name>
</gene>
<proteinExistence type="predicted"/>
<dbReference type="Proteomes" id="UP000664940">
    <property type="component" value="Unassembled WGS sequence"/>
</dbReference>
<comment type="caution">
    <text evidence="1">The sequence shown here is derived from an EMBL/GenBank/DDBJ whole genome shotgun (WGS) entry which is preliminary data.</text>
</comment>
<reference evidence="1 2" key="1">
    <citation type="journal article" date="2020" name="Nature">
        <title>Six reference-quality genomes reveal evolution of bat adaptations.</title>
        <authorList>
            <person name="Jebb D."/>
            <person name="Huang Z."/>
            <person name="Pippel M."/>
            <person name="Hughes G.M."/>
            <person name="Lavrichenko K."/>
            <person name="Devanna P."/>
            <person name="Winkler S."/>
            <person name="Jermiin L.S."/>
            <person name="Skirmuntt E.C."/>
            <person name="Katzourakis A."/>
            <person name="Burkitt-Gray L."/>
            <person name="Ray D.A."/>
            <person name="Sullivan K.A.M."/>
            <person name="Roscito J.G."/>
            <person name="Kirilenko B.M."/>
            <person name="Davalos L.M."/>
            <person name="Corthals A.P."/>
            <person name="Power M.L."/>
            <person name="Jones G."/>
            <person name="Ransome R.D."/>
            <person name="Dechmann D.K.N."/>
            <person name="Locatelli A.G."/>
            <person name="Puechmaille S.J."/>
            <person name="Fedrigo O."/>
            <person name="Jarvis E.D."/>
            <person name="Hiller M."/>
            <person name="Vernes S.C."/>
            <person name="Myers E.W."/>
            <person name="Teeling E.C."/>
        </authorList>
    </citation>
    <scope>NUCLEOTIDE SEQUENCE [LARGE SCALE GENOMIC DNA]</scope>
    <source>
        <strain evidence="1">Bat1K_MPI-CBG_1</strain>
    </source>
</reference>
<protein>
    <submittedName>
        <fullName evidence="1">Uncharacterized protein</fullName>
    </submittedName>
</protein>
<evidence type="ECO:0000313" key="1">
    <source>
        <dbReference type="EMBL" id="KAF6125190.1"/>
    </source>
</evidence>